<evidence type="ECO:0000313" key="13">
    <source>
        <dbReference type="EMBL" id="MBJ7543689.1"/>
    </source>
</evidence>
<dbReference type="GO" id="GO:0005829">
    <property type="term" value="C:cytosol"/>
    <property type="evidence" value="ECO:0007669"/>
    <property type="project" value="TreeGrafter"/>
</dbReference>
<dbReference type="GO" id="GO:0006107">
    <property type="term" value="P:oxaloacetate metabolic process"/>
    <property type="evidence" value="ECO:0007669"/>
    <property type="project" value="UniProtKB-UniRule"/>
</dbReference>
<comment type="catalytic activity">
    <reaction evidence="9 10">
        <text>oxaloacetate + phosphate = phosphoenolpyruvate + hydrogencarbonate</text>
        <dbReference type="Rhea" id="RHEA:28370"/>
        <dbReference type="ChEBI" id="CHEBI:16452"/>
        <dbReference type="ChEBI" id="CHEBI:17544"/>
        <dbReference type="ChEBI" id="CHEBI:43474"/>
        <dbReference type="ChEBI" id="CHEBI:58702"/>
        <dbReference type="EC" id="4.1.1.31"/>
    </reaction>
</comment>
<dbReference type="InterPro" id="IPR022805">
    <property type="entry name" value="PEP_COase_bac/pln-type"/>
</dbReference>
<proteinExistence type="inferred from homology"/>
<dbReference type="AlphaFoldDB" id="A0A8I1GF74"/>
<dbReference type="GO" id="GO:0008964">
    <property type="term" value="F:phosphoenolpyruvate carboxylase activity"/>
    <property type="evidence" value="ECO:0007669"/>
    <property type="project" value="UniProtKB-UniRule"/>
</dbReference>
<dbReference type="GO" id="GO:0015977">
    <property type="term" value="P:carbon fixation"/>
    <property type="evidence" value="ECO:0007669"/>
    <property type="project" value="UniProtKB-UniRule"/>
</dbReference>
<name>A0A8I1GF74_9HYPH</name>
<protein>
    <recommendedName>
        <fullName evidence="5 10">Phosphoenolpyruvate carboxylase</fullName>
        <shortName evidence="10">PEPC</shortName>
        <shortName evidence="10">PEPCase</shortName>
        <ecNumber evidence="4 10">4.1.1.31</ecNumber>
    </recommendedName>
</protein>
<dbReference type="EC" id="4.1.1.31" evidence="4 10"/>
<feature type="active site" evidence="10 12">
    <location>
        <position position="582"/>
    </location>
</feature>
<evidence type="ECO:0000256" key="6">
    <source>
        <dbReference type="ARBA" id="ARBA00022842"/>
    </source>
</evidence>
<dbReference type="InterPro" id="IPR033129">
    <property type="entry name" value="PEPCASE_His_AS"/>
</dbReference>
<comment type="caution">
    <text evidence="13">The sequence shown here is derived from an EMBL/GenBank/DDBJ whole genome shotgun (WGS) entry which is preliminary data.</text>
</comment>
<dbReference type="PROSITE" id="PS00393">
    <property type="entry name" value="PEPCASE_2"/>
    <property type="match status" value="1"/>
</dbReference>
<dbReference type="RefSeq" id="WP_037232928.1">
    <property type="nucleotide sequence ID" value="NZ_JAEMUK010000016.1"/>
</dbReference>
<comment type="subunit">
    <text evidence="10">Homotetramer.</text>
</comment>
<comment type="cofactor">
    <cofactor evidence="1 10">
        <name>Mg(2+)</name>
        <dbReference type="ChEBI" id="CHEBI:18420"/>
    </cofactor>
</comment>
<sequence>MIDTLSPTLGGLPDLESRLQDDIRLLGALLGDTIREQEGDEAFRIIETIRRLSVAFEREADNDAARAMDDIMARVTPEQAVIIARAFSYFSHLANIAEDRHRIRAARVALERRPDEQEGSLDLTFDRLAKAGIATETVFDMLGTSLVSPVLTAHPTEVQRRSILDATSSIERLLEERDRLTGLELKRNEALLRGRVLQLWQTRLLRSSHLTVADEIENALRFYKSSFLSEIPRLYETLEQRIGKPHAGSFFQMGSWIGGDRDGNPNVNADTLRLALRRQSEIALRNYLTEVNELGIEMPLSTRLTQCTPELQTLAERSNDNDPHRADEPYRRALTGIYARLAMTLRKLADKSALRPPLTSAEPYAKAEDFLADLVVIEESLLANKGGALIETRLGPLRRAVEVFGFHLATVDLRQNSDKHEEVVAELLATARVSPDYKSLSEEEKQAVLLSVLGDPRQLRIPTAAYSDLAASELGILDAARAMRATYGERAIRQYIISHTETVSDLLEVIVLQKEAGLMKGALGDPEARVALIVVPLFETIPDLRRAEHIMRDFFALPGIHRLAAAGDGIQEVMLGYSDSNKDGGFFTSNWEVCRASVALEGLCSEEGLRLRLFHGRGGTVGRGGGPTYQAVLAQPAGTVNGQIRITEQGEVIASKYAHAEIARRNLESLAAASIEATLLSPRQPVPPEFLEAAEQLSALSMKSYRALVYDMEGFDAFFFAATPIAEIAELNIGSRPASRKANQRIEDLRAIPWSFSWGQARAALPGWYGFGTAVRAYAKEAPFERTALLRRMRREWPFFRTLLSNMDMVLAKADMRIARRYADLVPDRQLARRVTGALLVEWNATVEALNIITGSPHRLADNPPLARVISRRIPYIAPLNHLQIELLRRWRRGDHAEKIRLAIQISINGVAAGIRNTG</sequence>
<evidence type="ECO:0000256" key="10">
    <source>
        <dbReference type="HAMAP-Rule" id="MF_00595"/>
    </source>
</evidence>
<organism evidence="13 14">
    <name type="scientific">Rhodomicrobium udaipurense</name>
    <dbReference type="NCBI Taxonomy" id="1202716"/>
    <lineage>
        <taxon>Bacteria</taxon>
        <taxon>Pseudomonadati</taxon>
        <taxon>Pseudomonadota</taxon>
        <taxon>Alphaproteobacteria</taxon>
        <taxon>Hyphomicrobiales</taxon>
        <taxon>Hyphomicrobiaceae</taxon>
        <taxon>Rhodomicrobium</taxon>
    </lineage>
</organism>
<feature type="active site" evidence="10 11">
    <location>
        <position position="154"/>
    </location>
</feature>
<comment type="function">
    <text evidence="2 10">Forms oxaloacetate, a four-carbon dicarboxylic acid source for the tricarboxylic acid cycle.</text>
</comment>
<dbReference type="InterPro" id="IPR021135">
    <property type="entry name" value="PEP_COase"/>
</dbReference>
<keyword evidence="7 10" id="KW-0456">Lyase</keyword>
<evidence type="ECO:0000256" key="2">
    <source>
        <dbReference type="ARBA" id="ARBA00003670"/>
    </source>
</evidence>
<dbReference type="PANTHER" id="PTHR30523:SF6">
    <property type="entry name" value="PHOSPHOENOLPYRUVATE CARBOXYLASE"/>
    <property type="match status" value="1"/>
</dbReference>
<evidence type="ECO:0000256" key="12">
    <source>
        <dbReference type="PROSITE-ProRule" id="PRU10112"/>
    </source>
</evidence>
<keyword evidence="6 10" id="KW-0460">Magnesium</keyword>
<evidence type="ECO:0000256" key="8">
    <source>
        <dbReference type="ARBA" id="ARBA00023300"/>
    </source>
</evidence>
<dbReference type="GO" id="GO:0000287">
    <property type="term" value="F:magnesium ion binding"/>
    <property type="evidence" value="ECO:0007669"/>
    <property type="project" value="UniProtKB-UniRule"/>
</dbReference>
<dbReference type="Proteomes" id="UP000623250">
    <property type="component" value="Unassembled WGS sequence"/>
</dbReference>
<gene>
    <name evidence="10 13" type="primary">ppc</name>
    <name evidence="13" type="ORF">JDN41_08960</name>
</gene>
<keyword evidence="13" id="KW-0670">Pyruvate</keyword>
<dbReference type="EMBL" id="JAEMUK010000016">
    <property type="protein sequence ID" value="MBJ7543689.1"/>
    <property type="molecule type" value="Genomic_DNA"/>
</dbReference>
<dbReference type="Pfam" id="PF00311">
    <property type="entry name" value="PEPcase"/>
    <property type="match status" value="1"/>
</dbReference>
<dbReference type="InterPro" id="IPR018129">
    <property type="entry name" value="PEP_COase_Lys_AS"/>
</dbReference>
<evidence type="ECO:0000256" key="4">
    <source>
        <dbReference type="ARBA" id="ARBA00012305"/>
    </source>
</evidence>
<evidence type="ECO:0000256" key="5">
    <source>
        <dbReference type="ARBA" id="ARBA00022419"/>
    </source>
</evidence>
<dbReference type="Gene3D" id="1.20.1440.90">
    <property type="entry name" value="Phosphoenolpyruvate/pyruvate domain"/>
    <property type="match status" value="1"/>
</dbReference>
<dbReference type="SUPFAM" id="SSF51621">
    <property type="entry name" value="Phosphoenolpyruvate/pyruvate domain"/>
    <property type="match status" value="1"/>
</dbReference>
<dbReference type="PANTHER" id="PTHR30523">
    <property type="entry name" value="PHOSPHOENOLPYRUVATE CARBOXYLASE"/>
    <property type="match status" value="1"/>
</dbReference>
<dbReference type="HAMAP" id="MF_00595">
    <property type="entry name" value="PEPcase_type1"/>
    <property type="match status" value="1"/>
</dbReference>
<evidence type="ECO:0000256" key="7">
    <source>
        <dbReference type="ARBA" id="ARBA00023239"/>
    </source>
</evidence>
<keyword evidence="14" id="KW-1185">Reference proteome</keyword>
<dbReference type="PRINTS" id="PR00150">
    <property type="entry name" value="PEPCARBXLASE"/>
</dbReference>
<keyword evidence="8 10" id="KW-0120">Carbon dioxide fixation</keyword>
<reference evidence="13 14" key="1">
    <citation type="submission" date="2020-12" db="EMBL/GenBank/DDBJ databases">
        <title>Revised draft genomes of Rhodomicrobium vannielii ATCC 17100 and Rhodomicrobium udaipurense JA643.</title>
        <authorList>
            <person name="Conners E.M."/>
            <person name="Davenport E.J."/>
            <person name="Bose A."/>
        </authorList>
    </citation>
    <scope>NUCLEOTIDE SEQUENCE [LARGE SCALE GENOMIC DNA]</scope>
    <source>
        <strain evidence="13 14">JA643</strain>
    </source>
</reference>
<accession>A0A8I1GF74</accession>
<evidence type="ECO:0000256" key="1">
    <source>
        <dbReference type="ARBA" id="ARBA00001946"/>
    </source>
</evidence>
<evidence type="ECO:0000313" key="14">
    <source>
        <dbReference type="Proteomes" id="UP000623250"/>
    </source>
</evidence>
<dbReference type="PROSITE" id="PS00781">
    <property type="entry name" value="PEPCASE_1"/>
    <property type="match status" value="1"/>
</dbReference>
<evidence type="ECO:0000256" key="11">
    <source>
        <dbReference type="PROSITE-ProRule" id="PRU10111"/>
    </source>
</evidence>
<comment type="similarity">
    <text evidence="3 10">Belongs to the PEPCase type 1 family.</text>
</comment>
<dbReference type="InterPro" id="IPR015813">
    <property type="entry name" value="Pyrv/PenolPyrv_kinase-like_dom"/>
</dbReference>
<dbReference type="NCBIfam" id="NF000584">
    <property type="entry name" value="PRK00009.1"/>
    <property type="match status" value="1"/>
</dbReference>
<evidence type="ECO:0000256" key="3">
    <source>
        <dbReference type="ARBA" id="ARBA00008346"/>
    </source>
</evidence>
<dbReference type="GO" id="GO:0006099">
    <property type="term" value="P:tricarboxylic acid cycle"/>
    <property type="evidence" value="ECO:0007669"/>
    <property type="project" value="InterPro"/>
</dbReference>
<evidence type="ECO:0000256" key="9">
    <source>
        <dbReference type="ARBA" id="ARBA00048995"/>
    </source>
</evidence>